<dbReference type="InterPro" id="IPR046773">
    <property type="entry name" value="DOCKER_Lobe_C"/>
</dbReference>
<feature type="domain" description="DOCKER" evidence="6">
    <location>
        <begin position="1869"/>
        <end position="2310"/>
    </location>
</feature>
<evidence type="ECO:0000313" key="7">
    <source>
        <dbReference type="EMBL" id="KAK8887881.1"/>
    </source>
</evidence>
<dbReference type="Proteomes" id="UP001470230">
    <property type="component" value="Unassembled WGS sequence"/>
</dbReference>
<dbReference type="EMBL" id="JAPFFF010000006">
    <property type="protein sequence ID" value="KAK8887881.1"/>
    <property type="molecule type" value="Genomic_DNA"/>
</dbReference>
<feature type="compositionally biased region" description="Low complexity" evidence="4">
    <location>
        <begin position="578"/>
        <end position="591"/>
    </location>
</feature>
<accession>A0ABR2KAF0</accession>
<feature type="compositionally biased region" description="Polar residues" evidence="4">
    <location>
        <begin position="301"/>
        <end position="322"/>
    </location>
</feature>
<feature type="compositionally biased region" description="Polar residues" evidence="4">
    <location>
        <begin position="568"/>
        <end position="577"/>
    </location>
</feature>
<keyword evidence="8" id="KW-1185">Reference proteome</keyword>
<dbReference type="InterPro" id="IPR026791">
    <property type="entry name" value="DOCK"/>
</dbReference>
<dbReference type="Gene3D" id="2.60.40.150">
    <property type="entry name" value="C2 domain"/>
    <property type="match status" value="1"/>
</dbReference>
<evidence type="ECO:0000259" key="5">
    <source>
        <dbReference type="PROSITE" id="PS51650"/>
    </source>
</evidence>
<feature type="region of interest" description="Disordered" evidence="4">
    <location>
        <begin position="475"/>
        <end position="505"/>
    </location>
</feature>
<sequence length="2310" mass="262688">MNNNSQNPSNPSNPQPQRPQYYGQTPQMNSPNYNPQSNPIPVRQVGPPPNLAAGPTAGIKIGAQIGPRNMTRQRGATVSNTYSTPGIAPNTLAGFQTQSPNTGQYQGQARPPQGQFPNQFNQNRIPVQQNPNQINRPQINPSQIGPVQINLSQSIPSVVNPVQINQNQINPSQSIPSVANQPQINQQQIDPPQINQQQMNPPQINPPQINPPQINPPQINPPQINQQQINSPQINPPQINPPQINQQQINSHQINQQQMNPPQINPPQINPPQINPPQINPPQINQQQINSPQINQQPPQGFSNRNALSQSQRPFSSQNMPGVQQRIPPNGQQLPGNNQQSELRSSLDPPLYRSNSNSGLNLSMQPGQQSPPQQQVFTRQPPQQQQVPQFANLQQQMQYEMRMKQEEERRKLIQLRQEEQLRIQQKRAQLQKQQEENENNLTQDNDNSLLEKQLSNPQFPSQQPLHIEPLAPPIQQQQEPTQIESLSPPTQQLLNPLTPSQQPLQIEPLVPPTQQQPLQIEPLVPPTQQQPLQIEPLAPPTQQQPLQIEPLVPPTQQQPLQIEPPVPSMQQQPLQIESLSPPTQSQSPPQQFNRPVSPTLRQNMPGHPQNIPGRPQSVSSRPQNTPGHPQNMPGVPQNIPGVSQNIPGVSQNIPGVSQNIPGVSQNIPGVSQNIPGVSQNIPGVSQNIPGVSQNIPGISQNIPGISQNIPGISQNIPGVSQNIPGASQNIPGISQNIPLSTQNLSNVHAPESEVSSSSNSFKFTPMPESPGPAEGSSVGTGTVDFNEDLSDDENEIIPINTLRAHRSQTYAPNMNNPLMEMQNSNNKITFDNSKFPRFLGRRETIILSQGLKKRRKSSFKACLTPQFNEQDKVTINNQVQNLLDDPLSGIGVYTWSRHYVVNCSHEENPYIDPKAISLSMQKVGGSNNVVKLFSEKVRPIHFQKLDEKRPLPPSETPNIPMLSDVPDKSKPPLIPQVNSKEIPNAADCYFKKNPPPELLFTIEDMPIAGLSKQKFACLRTRDIKTDFELIEPLFFGAFIVQDGSIISEQWTFTSKGCSQFLPEISFSPKASLQLPASTENAYFCVVVSRFLLPENGATVNKYYQKPSSKTLQLAKAQAVYFNKFIGVYAPFALTFVDLKTVIDNKYFDMPPPIAISQPLKVILKQIKPGQKLFENTYPIYLIFDSNVVETSNIQDVLTDNSLYIRLSGPLPCLPCFSFRHRLLVRVNQVNLHTQARNIFAELKVKSEAGELPIFSTPYSTSKSKTAFTRCWYHEKKPYFDELFIIDLPLPLPKTLSLVITFFNAALKNVGQKMGDLRELIGMCTIPLLEDGNRIIADGEHQYPVDYKGQPPINTPAFNISTLLDSSLISTDNYLNQFYNSVDSQVLEKCSEREITINMFSIIDQIVHEITTKGMECIKSLAILTKKKVTLDWKIIENCLNDYAIYFAFRNENSCTPEFHRSLLSSWAEFMRTNPDSNRTDSRLIPFFFNMIIKSLYLTKDQDFSSSFSAFVTQWSKMLDSQQIGEYARFLNLLFDIGCYYYSVMAIECQMANLLNMTSKHNILIEFLTQVLRPKLFYSAIAYVDHFKLNIIDMIRYSKRSDCTTLQFIYRTFLRLFAQFSPEMKQKIAERLINSLEVLSPFDAVHFIENDGNHPVIYFYCFILSCVSYEAFSNWFTHQVDHFKDFFKTLHFIIAKMQDKELRRVAYFAVLHILSFIAQMKDLEGIIEATNIIYHFLCVDLPLDFVCPLIRALSQLIEENYSVLIVYSNPALPRHLVKVLELSYIAPEEVSKLFKVLYQTDLQNFGNFLRSQAICYRAVYSLKSLDYIKLAPEFNLPISPVIHELHRLRQLTKSQLSEEKYTEIIQRKALIILSSPDSTIEALNELVEYHRSHEYFAEEIQTLLLQASIILEFLVAQKKIDISYLKLPQPCKFFTDLCPICEHFRCPEGGDFVAKSYCDSPMFSERSLINHLIHIIQRSQETKYLEFSYLIIDRIWPILEHRRIYTLLTNTFTRISDCYKNLSDIPTDEDRLFGHYFRICFYGSVFREENGKIYIYREKKLTHLFELTNRLVGYYTEVCKPTQIELIKESGGVDVSKLDPSKGYIQITFVEPYFQKNENYTRITTFERSHVLQTFFFDTPFTKGGNKAQASIDQQWVRRTLLSVELPMPSIIKRISVNLSREIEFAPIRVAYRQIRDRINLLKNAIERSDYRAIQQLLHGSLLVQVNEGPSRMAEVFLGEAASEENSSDMNYNKYKEKMKAAFKEFLIVNQKGIDVHGKYVDDHPVFVPLQHELESGFSALQEKISNYISE</sequence>
<dbReference type="InterPro" id="IPR043162">
    <property type="entry name" value="DOCK_C_lobe_C"/>
</dbReference>
<evidence type="ECO:0000256" key="2">
    <source>
        <dbReference type="PROSITE-ProRule" id="PRU00983"/>
    </source>
</evidence>
<feature type="compositionally biased region" description="Low complexity" evidence="4">
    <location>
        <begin position="193"/>
        <end position="202"/>
    </location>
</feature>
<dbReference type="PROSITE" id="PS51650">
    <property type="entry name" value="C2_DOCK"/>
    <property type="match status" value="1"/>
</dbReference>
<feature type="region of interest" description="Disordered" evidence="4">
    <location>
        <begin position="556"/>
        <end position="660"/>
    </location>
</feature>
<feature type="region of interest" description="Disordered" evidence="4">
    <location>
        <begin position="744"/>
        <end position="792"/>
    </location>
</feature>
<feature type="compositionally biased region" description="Polar residues" evidence="4">
    <location>
        <begin position="94"/>
        <end position="107"/>
    </location>
</feature>
<keyword evidence="3" id="KW-0175">Coiled coil</keyword>
<feature type="compositionally biased region" description="Low complexity" evidence="4">
    <location>
        <begin position="281"/>
        <end position="300"/>
    </location>
</feature>
<feature type="compositionally biased region" description="Polar residues" evidence="4">
    <location>
        <begin position="640"/>
        <end position="660"/>
    </location>
</feature>
<feature type="compositionally biased region" description="Low complexity" evidence="4">
    <location>
        <begin position="328"/>
        <end position="340"/>
    </location>
</feature>
<feature type="compositionally biased region" description="Polar residues" evidence="4">
    <location>
        <begin position="353"/>
        <end position="364"/>
    </location>
</feature>
<name>A0ABR2KAF0_9EUKA</name>
<dbReference type="Pfam" id="PF20422">
    <property type="entry name" value="DHR-2_Lobe_B"/>
    <property type="match status" value="1"/>
</dbReference>
<proteinExistence type="inferred from homology"/>
<dbReference type="PANTHER" id="PTHR23317:SF76">
    <property type="entry name" value="LD20667P"/>
    <property type="match status" value="1"/>
</dbReference>
<evidence type="ECO:0000256" key="3">
    <source>
        <dbReference type="SAM" id="Coils"/>
    </source>
</evidence>
<comment type="similarity">
    <text evidence="2">Belongs to the DOCK family.</text>
</comment>
<feature type="region of interest" description="Disordered" evidence="4">
    <location>
        <begin position="193"/>
        <end position="388"/>
    </location>
</feature>
<evidence type="ECO:0000259" key="6">
    <source>
        <dbReference type="PROSITE" id="PS51651"/>
    </source>
</evidence>
<reference evidence="7 8" key="1">
    <citation type="submission" date="2024-04" db="EMBL/GenBank/DDBJ databases">
        <title>Tritrichomonas musculus Genome.</title>
        <authorList>
            <person name="Alves-Ferreira E."/>
            <person name="Grigg M."/>
            <person name="Lorenzi H."/>
            <person name="Galac M."/>
        </authorList>
    </citation>
    <scope>NUCLEOTIDE SEQUENCE [LARGE SCALE GENOMIC DNA]</scope>
    <source>
        <strain evidence="7 8">EAF2021</strain>
    </source>
</reference>
<dbReference type="InterPro" id="IPR043161">
    <property type="entry name" value="DOCK_C_lobe_A"/>
</dbReference>
<dbReference type="CDD" id="cd11684">
    <property type="entry name" value="DHR2_DOCK"/>
    <property type="match status" value="1"/>
</dbReference>
<feature type="compositionally biased region" description="Polar residues" evidence="4">
    <location>
        <begin position="592"/>
        <end position="602"/>
    </location>
</feature>
<gene>
    <name evidence="7" type="ORF">M9Y10_038940</name>
</gene>
<dbReference type="Pfam" id="PF20421">
    <property type="entry name" value="DHR-2_Lobe_C"/>
    <property type="match status" value="1"/>
</dbReference>
<protein>
    <recommendedName>
        <fullName evidence="9">C2 DOCK-type domain-containing protein</fullName>
    </recommendedName>
</protein>
<dbReference type="PROSITE" id="PS51651">
    <property type="entry name" value="DOCKER"/>
    <property type="match status" value="1"/>
</dbReference>
<dbReference type="InterPro" id="IPR027357">
    <property type="entry name" value="DOCKER_dom"/>
</dbReference>
<feature type="compositionally biased region" description="Low complexity" evidence="4">
    <location>
        <begin position="221"/>
        <end position="233"/>
    </location>
</feature>
<feature type="compositionally biased region" description="Polar residues" evidence="4">
    <location>
        <begin position="616"/>
        <end position="628"/>
    </location>
</feature>
<evidence type="ECO:0000256" key="4">
    <source>
        <dbReference type="SAM" id="MobiDB-lite"/>
    </source>
</evidence>
<feature type="compositionally biased region" description="Low complexity" evidence="4">
    <location>
        <begin position="111"/>
        <end position="123"/>
    </location>
</feature>
<feature type="region of interest" description="Disordered" evidence="4">
    <location>
        <begin position="94"/>
        <end position="123"/>
    </location>
</feature>
<feature type="domain" description="C2 DOCK-type" evidence="5">
    <location>
        <begin position="1219"/>
        <end position="1381"/>
    </location>
</feature>
<feature type="compositionally biased region" description="Low complexity" evidence="4">
    <location>
        <begin position="241"/>
        <end position="262"/>
    </location>
</feature>
<dbReference type="InterPro" id="IPR046769">
    <property type="entry name" value="DOCKER_Lobe_A"/>
</dbReference>
<evidence type="ECO:0000256" key="1">
    <source>
        <dbReference type="ARBA" id="ARBA00022658"/>
    </source>
</evidence>
<feature type="coiled-coil region" evidence="3">
    <location>
        <begin position="402"/>
        <end position="447"/>
    </location>
</feature>
<dbReference type="Gene3D" id="1.25.40.410">
    <property type="match status" value="1"/>
</dbReference>
<dbReference type="Pfam" id="PF06920">
    <property type="entry name" value="DHR-2_Lobe_A"/>
    <property type="match status" value="1"/>
</dbReference>
<dbReference type="InterPro" id="IPR027007">
    <property type="entry name" value="C2_DOCK-type_domain"/>
</dbReference>
<feature type="compositionally biased region" description="Low complexity" evidence="4">
    <location>
        <begin position="1"/>
        <end position="10"/>
    </location>
</feature>
<feature type="compositionally biased region" description="Pro residues" evidence="4">
    <location>
        <begin position="203"/>
        <end position="220"/>
    </location>
</feature>
<feature type="compositionally biased region" description="Low complexity" evidence="4">
    <location>
        <begin position="365"/>
        <end position="388"/>
    </location>
</feature>
<feature type="compositionally biased region" description="Polar residues" evidence="4">
    <location>
        <begin position="22"/>
        <end position="39"/>
    </location>
</feature>
<feature type="region of interest" description="Disordered" evidence="4">
    <location>
        <begin position="947"/>
        <end position="967"/>
    </location>
</feature>
<organism evidence="7 8">
    <name type="scientific">Tritrichomonas musculus</name>
    <dbReference type="NCBI Taxonomy" id="1915356"/>
    <lineage>
        <taxon>Eukaryota</taxon>
        <taxon>Metamonada</taxon>
        <taxon>Parabasalia</taxon>
        <taxon>Tritrichomonadida</taxon>
        <taxon>Tritrichomonadidae</taxon>
        <taxon>Tritrichomonas</taxon>
    </lineage>
</organism>
<evidence type="ECO:0000313" key="8">
    <source>
        <dbReference type="Proteomes" id="UP001470230"/>
    </source>
</evidence>
<dbReference type="InterPro" id="IPR035892">
    <property type="entry name" value="C2_domain_sf"/>
</dbReference>
<feature type="region of interest" description="Disordered" evidence="4">
    <location>
        <begin position="1"/>
        <end position="58"/>
    </location>
</feature>
<keyword evidence="1" id="KW-0344">Guanine-nucleotide releasing factor</keyword>
<feature type="compositionally biased region" description="Pro residues" evidence="4">
    <location>
        <begin position="263"/>
        <end position="280"/>
    </location>
</feature>
<dbReference type="Gene3D" id="1.20.58.740">
    <property type="match status" value="1"/>
</dbReference>
<dbReference type="Pfam" id="PF14429">
    <property type="entry name" value="DOCK-C2"/>
    <property type="match status" value="1"/>
</dbReference>
<dbReference type="PANTHER" id="PTHR23317">
    <property type="entry name" value="DEDICATOR OF CYTOKINESIS DOCK"/>
    <property type="match status" value="1"/>
</dbReference>
<comment type="caution">
    <text evidence="7">The sequence shown here is derived from an EMBL/GenBank/DDBJ whole genome shotgun (WGS) entry which is preliminary data.</text>
</comment>
<evidence type="ECO:0008006" key="9">
    <source>
        <dbReference type="Google" id="ProtNLM"/>
    </source>
</evidence>
<dbReference type="InterPro" id="IPR046770">
    <property type="entry name" value="DOCKER_Lobe_B"/>
</dbReference>